<accession>A0A8S5T831</accession>
<organism evidence="2">
    <name type="scientific">Siphoviridae sp. ctmqi22</name>
    <dbReference type="NCBI Taxonomy" id="2827934"/>
    <lineage>
        <taxon>Viruses</taxon>
        <taxon>Duplodnaviria</taxon>
        <taxon>Heunggongvirae</taxon>
        <taxon>Uroviricota</taxon>
        <taxon>Caudoviricetes</taxon>
    </lineage>
</organism>
<proteinExistence type="predicted"/>
<feature type="region of interest" description="Disordered" evidence="1">
    <location>
        <begin position="1"/>
        <end position="54"/>
    </location>
</feature>
<name>A0A8S5T831_9CAUD</name>
<feature type="compositionally biased region" description="Polar residues" evidence="1">
    <location>
        <begin position="19"/>
        <end position="38"/>
    </location>
</feature>
<dbReference type="EMBL" id="BK032764">
    <property type="protein sequence ID" value="DAF59179.1"/>
    <property type="molecule type" value="Genomic_DNA"/>
</dbReference>
<sequence>MADQYNSAHTGAEIDQAVSDVQNNKAAWSSKPQPSATTPKAPGTASAGSESAYARGDHVHPKQIVHDNDMLWGGNNLSGEVSPTDAAMVSVIGGNKFALCKPQGITVEYTNDGGATWVNYDATEETKINLISGISTVGLYYGKKTESSQIVTADDMLRITVNAWNCGVYTSLRKILIEFATSGSTNDFVKIESATIGDQETFTVVGTYHVSGNSGWNSIPYSNNFGAYSLNQASNVGVLRFTFSTSTASSYQGRPYVQNLILNGITNYVNPSKLSATGHLYSYDYQQNATFPANVIAGKFIGDGSKLTNIPSPPKELPNVTAADNGKFLRVVSGAWAAVEIANANGGSF</sequence>
<reference evidence="2" key="1">
    <citation type="journal article" date="2021" name="Proc. Natl. Acad. Sci. U.S.A.">
        <title>A Catalog of Tens of Thousands of Viruses from Human Metagenomes Reveals Hidden Associations with Chronic Diseases.</title>
        <authorList>
            <person name="Tisza M.J."/>
            <person name="Buck C.B."/>
        </authorList>
    </citation>
    <scope>NUCLEOTIDE SEQUENCE</scope>
    <source>
        <strain evidence="2">Ctmqi22</strain>
    </source>
</reference>
<evidence type="ECO:0000313" key="2">
    <source>
        <dbReference type="EMBL" id="DAF59179.1"/>
    </source>
</evidence>
<protein>
    <submittedName>
        <fullName evidence="2">Uncharacterized protein</fullName>
    </submittedName>
</protein>
<evidence type="ECO:0000256" key="1">
    <source>
        <dbReference type="SAM" id="MobiDB-lite"/>
    </source>
</evidence>